<keyword evidence="2" id="KW-0251">Elongation factor</keyword>
<sequence>MAAKRKAPTVSSKGTKAIKTESEPLDPNKEKLRQAYSDKLVQCFRQNPQHVLEANATGDELQFLVDLANEICDCCYDAFSFSTRILKQRIAEIYNSLKSENSEYLRKRLLHGEMTIKELVDADVFNATLQETKKFEIIPTLHVPFHQSKQDADESHSVQDAPAIQGPSVTNSPSSNAQEPIKGPMSQTREFLIESLSQHDPNESKDAGIYRQRPDVSLYKRQCVQDRIKELIESLPENISKALLKPLEAGIRRIANLFTNKASQEAPGP</sequence>
<feature type="region of interest" description="Disordered" evidence="1">
    <location>
        <begin position="1"/>
        <end position="30"/>
    </location>
</feature>
<dbReference type="SUPFAM" id="SSF46942">
    <property type="entry name" value="Elongation factor TFIIS domain 2"/>
    <property type="match status" value="1"/>
</dbReference>
<dbReference type="Proteomes" id="UP001214638">
    <property type="component" value="Unassembled WGS sequence"/>
</dbReference>
<accession>A0AAD9PMQ7</accession>
<feature type="region of interest" description="Disordered" evidence="1">
    <location>
        <begin position="148"/>
        <end position="185"/>
    </location>
</feature>
<dbReference type="Gene3D" id="1.10.472.30">
    <property type="entry name" value="Transcription elongation factor S-II, central domain"/>
    <property type="match status" value="1"/>
</dbReference>
<reference evidence="2" key="1">
    <citation type="journal article" date="2023" name="Nat. Microbiol.">
        <title>Babesia duncani multi-omics identifies virulence factors and drug targets.</title>
        <authorList>
            <person name="Singh P."/>
            <person name="Lonardi S."/>
            <person name="Liang Q."/>
            <person name="Vydyam P."/>
            <person name="Khabirova E."/>
            <person name="Fang T."/>
            <person name="Gihaz S."/>
            <person name="Thekkiniath J."/>
            <person name="Munshi M."/>
            <person name="Abel S."/>
            <person name="Ciampossin L."/>
            <person name="Batugedara G."/>
            <person name="Gupta M."/>
            <person name="Lu X.M."/>
            <person name="Lenz T."/>
            <person name="Chakravarty S."/>
            <person name="Cornillot E."/>
            <person name="Hu Y."/>
            <person name="Ma W."/>
            <person name="Gonzalez L.M."/>
            <person name="Sanchez S."/>
            <person name="Estrada K."/>
            <person name="Sanchez-Flores A."/>
            <person name="Montero E."/>
            <person name="Harb O.S."/>
            <person name="Le Roch K.G."/>
            <person name="Mamoun C.B."/>
        </authorList>
    </citation>
    <scope>NUCLEOTIDE SEQUENCE</scope>
    <source>
        <strain evidence="2">WA1</strain>
    </source>
</reference>
<protein>
    <submittedName>
        <fullName evidence="2">Transcription elongation factor S-II</fullName>
    </submittedName>
</protein>
<comment type="caution">
    <text evidence="2">The sequence shown here is derived from an EMBL/GenBank/DDBJ whole genome shotgun (WGS) entry which is preliminary data.</text>
</comment>
<evidence type="ECO:0000313" key="2">
    <source>
        <dbReference type="EMBL" id="KAK2197505.1"/>
    </source>
</evidence>
<dbReference type="GO" id="GO:0006351">
    <property type="term" value="P:DNA-templated transcription"/>
    <property type="evidence" value="ECO:0007669"/>
    <property type="project" value="InterPro"/>
</dbReference>
<keyword evidence="3" id="KW-1185">Reference proteome</keyword>
<dbReference type="GO" id="GO:0003746">
    <property type="term" value="F:translation elongation factor activity"/>
    <property type="evidence" value="ECO:0007669"/>
    <property type="project" value="UniProtKB-KW"/>
</dbReference>
<dbReference type="InterPro" id="IPR036575">
    <property type="entry name" value="TFIIS_cen_dom_sf"/>
</dbReference>
<proteinExistence type="predicted"/>
<evidence type="ECO:0000313" key="3">
    <source>
        <dbReference type="Proteomes" id="UP001214638"/>
    </source>
</evidence>
<feature type="compositionally biased region" description="Basic and acidic residues" evidence="1">
    <location>
        <begin position="18"/>
        <end position="30"/>
    </location>
</feature>
<organism evidence="2 3">
    <name type="scientific">Babesia duncani</name>
    <dbReference type="NCBI Taxonomy" id="323732"/>
    <lineage>
        <taxon>Eukaryota</taxon>
        <taxon>Sar</taxon>
        <taxon>Alveolata</taxon>
        <taxon>Apicomplexa</taxon>
        <taxon>Aconoidasida</taxon>
        <taxon>Piroplasmida</taxon>
        <taxon>Babesiidae</taxon>
        <taxon>Babesia</taxon>
    </lineage>
</organism>
<keyword evidence="2" id="KW-0648">Protein biosynthesis</keyword>
<dbReference type="AlphaFoldDB" id="A0AAD9PMQ7"/>
<evidence type="ECO:0000256" key="1">
    <source>
        <dbReference type="SAM" id="MobiDB-lite"/>
    </source>
</evidence>
<feature type="compositionally biased region" description="Basic and acidic residues" evidence="1">
    <location>
        <begin position="148"/>
        <end position="157"/>
    </location>
</feature>
<name>A0AAD9PMQ7_9APIC</name>
<dbReference type="GeneID" id="94334804"/>
<dbReference type="EMBL" id="JALLKP010000001">
    <property type="protein sequence ID" value="KAK2197505.1"/>
    <property type="molecule type" value="Genomic_DNA"/>
</dbReference>
<dbReference type="RefSeq" id="XP_067804347.1">
    <property type="nucleotide sequence ID" value="XM_067945556.1"/>
</dbReference>
<feature type="compositionally biased region" description="Polar residues" evidence="1">
    <location>
        <begin position="167"/>
        <end position="178"/>
    </location>
</feature>
<dbReference type="KEGG" id="bdw:94334804"/>
<gene>
    <name evidence="2" type="ORF">BdWA1_000506</name>
</gene>